<reference evidence="5 6" key="1">
    <citation type="submission" date="2021-11" db="EMBL/GenBank/DDBJ databases">
        <title>Black yeast isolated from Biological Soil Crust.</title>
        <authorList>
            <person name="Kurbessoian T."/>
        </authorList>
    </citation>
    <scope>NUCLEOTIDE SEQUENCE [LARGE SCALE GENOMIC DNA]</scope>
    <source>
        <strain evidence="5 6">CCFEE 5522</strain>
    </source>
</reference>
<evidence type="ECO:0000313" key="6">
    <source>
        <dbReference type="Proteomes" id="UP001324427"/>
    </source>
</evidence>
<dbReference type="EMBL" id="JAVFHQ010000105">
    <property type="protein sequence ID" value="KAK4539270.1"/>
    <property type="molecule type" value="Genomic_DNA"/>
</dbReference>
<protein>
    <recommendedName>
        <fullName evidence="4">SGNH hydrolase-type esterase domain-containing protein</fullName>
    </recommendedName>
</protein>
<comment type="caution">
    <text evidence="5">The sequence shown here is derived from an EMBL/GenBank/DDBJ whole genome shotgun (WGS) entry which is preliminary data.</text>
</comment>
<dbReference type="Pfam" id="PF13472">
    <property type="entry name" value="Lipase_GDSL_2"/>
    <property type="match status" value="1"/>
</dbReference>
<dbReference type="AlphaFoldDB" id="A0AAV9J3J7"/>
<dbReference type="Proteomes" id="UP001324427">
    <property type="component" value="Unassembled WGS sequence"/>
</dbReference>
<dbReference type="SUPFAM" id="SSF52266">
    <property type="entry name" value="SGNH hydrolase"/>
    <property type="match status" value="1"/>
</dbReference>
<dbReference type="GO" id="GO:0016787">
    <property type="term" value="F:hydrolase activity"/>
    <property type="evidence" value="ECO:0007669"/>
    <property type="project" value="UniProtKB-KW"/>
</dbReference>
<feature type="chain" id="PRO_5043821541" description="SGNH hydrolase-type esterase domain-containing protein" evidence="3">
    <location>
        <begin position="18"/>
        <end position="263"/>
    </location>
</feature>
<feature type="signal peptide" evidence="3">
    <location>
        <begin position="1"/>
        <end position="17"/>
    </location>
</feature>
<dbReference type="InterPro" id="IPR013830">
    <property type="entry name" value="SGNH_hydro"/>
</dbReference>
<dbReference type="InterPro" id="IPR037459">
    <property type="entry name" value="RhgT-like"/>
</dbReference>
<dbReference type="PANTHER" id="PTHR43695">
    <property type="entry name" value="PUTATIVE (AFU_ORTHOLOGUE AFUA_2G17250)-RELATED"/>
    <property type="match status" value="1"/>
</dbReference>
<evidence type="ECO:0000313" key="5">
    <source>
        <dbReference type="EMBL" id="KAK4539270.1"/>
    </source>
</evidence>
<name>A0AAV9J3J7_9PEZI</name>
<sequence length="263" mass="27336">MMGVVIVAVALAATASAAPAARIAERATTPTVYLAGDSTMALGGGGTGTQGWGEYLKYSLTIPVINKAIAGRSARSYTVEDHFAALAALVQPEDFVVIEFGHNDGGSLTPTDNGKSDCAGAGDEVCNTDIQHGILTYPAYLIAATQNFTSRGARVIIASPTPDNPWETGSFVYEASRFTAYANASAAGFAHAKFVDHGQLVGDEFRKLGGSVVEGFYPNDHTHTSPAGAAIVAQTFVRGVVCSDSFLKRHVKNETSAIVGSCL</sequence>
<accession>A0AAV9J3J7</accession>
<feature type="domain" description="SGNH hydrolase-type esterase" evidence="4">
    <location>
        <begin position="35"/>
        <end position="230"/>
    </location>
</feature>
<keyword evidence="2" id="KW-0378">Hydrolase</keyword>
<evidence type="ECO:0000256" key="3">
    <source>
        <dbReference type="SAM" id="SignalP"/>
    </source>
</evidence>
<dbReference type="InterPro" id="IPR036514">
    <property type="entry name" value="SGNH_hydro_sf"/>
</dbReference>
<keyword evidence="3" id="KW-0732">Signal</keyword>
<proteinExistence type="inferred from homology"/>
<comment type="similarity">
    <text evidence="1">Belongs to the 'GDSL' lipolytic enzyme family.</text>
</comment>
<dbReference type="PANTHER" id="PTHR43695:SF1">
    <property type="entry name" value="RHAMNOGALACTURONAN ACETYLESTERASE"/>
    <property type="match status" value="1"/>
</dbReference>
<dbReference type="Gene3D" id="3.40.50.1110">
    <property type="entry name" value="SGNH hydrolase"/>
    <property type="match status" value="1"/>
</dbReference>
<evidence type="ECO:0000256" key="1">
    <source>
        <dbReference type="ARBA" id="ARBA00008668"/>
    </source>
</evidence>
<evidence type="ECO:0000256" key="2">
    <source>
        <dbReference type="ARBA" id="ARBA00022801"/>
    </source>
</evidence>
<evidence type="ECO:0000259" key="4">
    <source>
        <dbReference type="Pfam" id="PF13472"/>
    </source>
</evidence>
<gene>
    <name evidence="5" type="ORF">LTR36_000849</name>
</gene>
<organism evidence="5 6">
    <name type="scientific">Oleoguttula mirabilis</name>
    <dbReference type="NCBI Taxonomy" id="1507867"/>
    <lineage>
        <taxon>Eukaryota</taxon>
        <taxon>Fungi</taxon>
        <taxon>Dikarya</taxon>
        <taxon>Ascomycota</taxon>
        <taxon>Pezizomycotina</taxon>
        <taxon>Dothideomycetes</taxon>
        <taxon>Dothideomycetidae</taxon>
        <taxon>Mycosphaerellales</taxon>
        <taxon>Teratosphaeriaceae</taxon>
        <taxon>Oleoguttula</taxon>
    </lineage>
</organism>
<keyword evidence="6" id="KW-1185">Reference proteome</keyword>